<sequence>MAQTGDCTTECKGVGEITVVKKTRSAMEVTASSTAGSFKRRKLESDVREQSVSNCYDANSLEDHDSITAISEDSDRASVSRCSSNDSSELATKRELKSVDLKVESYAKGYETEISKLVKCRFSRETTPSSEISADTDELESSTATKPPAASLRRRNPVTNMPPAAEIEAFFSAAERDDQKRFAEKYNYDVQKDVPLEGRYQWVRLKP</sequence>
<comment type="caution">
    <text evidence="1">The sequence shown here is derived from an EMBL/GenBank/DDBJ whole genome shotgun (WGS) entry which is preliminary data.</text>
</comment>
<name>A0ACB7X3T2_9ERIC</name>
<keyword evidence="2" id="KW-1185">Reference proteome</keyword>
<accession>A0ACB7X3T2</accession>
<organism evidence="1 2">
    <name type="scientific">Vaccinium darrowii</name>
    <dbReference type="NCBI Taxonomy" id="229202"/>
    <lineage>
        <taxon>Eukaryota</taxon>
        <taxon>Viridiplantae</taxon>
        <taxon>Streptophyta</taxon>
        <taxon>Embryophyta</taxon>
        <taxon>Tracheophyta</taxon>
        <taxon>Spermatophyta</taxon>
        <taxon>Magnoliopsida</taxon>
        <taxon>eudicotyledons</taxon>
        <taxon>Gunneridae</taxon>
        <taxon>Pentapetalae</taxon>
        <taxon>asterids</taxon>
        <taxon>Ericales</taxon>
        <taxon>Ericaceae</taxon>
        <taxon>Vaccinioideae</taxon>
        <taxon>Vaccinieae</taxon>
        <taxon>Vaccinium</taxon>
    </lineage>
</organism>
<evidence type="ECO:0000313" key="2">
    <source>
        <dbReference type="Proteomes" id="UP000828048"/>
    </source>
</evidence>
<evidence type="ECO:0000313" key="1">
    <source>
        <dbReference type="EMBL" id="KAH7835288.1"/>
    </source>
</evidence>
<reference evidence="1 2" key="1">
    <citation type="journal article" date="2021" name="Hortic Res">
        <title>High-quality reference genome and annotation aids understanding of berry development for evergreen blueberry (Vaccinium darrowii).</title>
        <authorList>
            <person name="Yu J."/>
            <person name="Hulse-Kemp A.M."/>
            <person name="Babiker E."/>
            <person name="Staton M."/>
        </authorList>
    </citation>
    <scope>NUCLEOTIDE SEQUENCE [LARGE SCALE GENOMIC DNA]</scope>
    <source>
        <strain evidence="2">cv. NJ 8807/NJ 8810</strain>
        <tissue evidence="1">Young leaf</tissue>
    </source>
</reference>
<dbReference type="Proteomes" id="UP000828048">
    <property type="component" value="Chromosome 2"/>
</dbReference>
<gene>
    <name evidence="1" type="ORF">Vadar_024718</name>
</gene>
<protein>
    <submittedName>
        <fullName evidence="1">Uncharacterized protein</fullName>
    </submittedName>
</protein>
<dbReference type="EMBL" id="CM037152">
    <property type="protein sequence ID" value="KAH7835288.1"/>
    <property type="molecule type" value="Genomic_DNA"/>
</dbReference>
<proteinExistence type="predicted"/>